<name>A0A3B4UZQ0_SERDU</name>
<dbReference type="Ensembl" id="ENSSDUT00000023748.1">
    <property type="protein sequence ID" value="ENSSDUP00000023315.1"/>
    <property type="gene ID" value="ENSSDUG00000016941.1"/>
</dbReference>
<feature type="region of interest" description="Disordered" evidence="1">
    <location>
        <begin position="1"/>
        <end position="85"/>
    </location>
</feature>
<organism evidence="2 3">
    <name type="scientific">Seriola dumerili</name>
    <name type="common">Greater amberjack</name>
    <name type="synonym">Caranx dumerili</name>
    <dbReference type="NCBI Taxonomy" id="41447"/>
    <lineage>
        <taxon>Eukaryota</taxon>
        <taxon>Metazoa</taxon>
        <taxon>Chordata</taxon>
        <taxon>Craniata</taxon>
        <taxon>Vertebrata</taxon>
        <taxon>Euteleostomi</taxon>
        <taxon>Actinopterygii</taxon>
        <taxon>Neopterygii</taxon>
        <taxon>Teleostei</taxon>
        <taxon>Neoteleostei</taxon>
        <taxon>Acanthomorphata</taxon>
        <taxon>Carangaria</taxon>
        <taxon>Carangiformes</taxon>
        <taxon>Carangidae</taxon>
        <taxon>Seriola</taxon>
    </lineage>
</organism>
<dbReference type="GeneTree" id="ENSGT00940000169557"/>
<reference evidence="2" key="2">
    <citation type="submission" date="2025-09" db="UniProtKB">
        <authorList>
            <consortium name="Ensembl"/>
        </authorList>
    </citation>
    <scope>IDENTIFICATION</scope>
</reference>
<evidence type="ECO:0000313" key="2">
    <source>
        <dbReference type="Ensembl" id="ENSSDUP00000023315.1"/>
    </source>
</evidence>
<protein>
    <recommendedName>
        <fullName evidence="4">Proline rich 33</fullName>
    </recommendedName>
</protein>
<dbReference type="OMA" id="HFRATEN"/>
<evidence type="ECO:0008006" key="4">
    <source>
        <dbReference type="Google" id="ProtNLM"/>
    </source>
</evidence>
<reference evidence="2" key="1">
    <citation type="submission" date="2025-08" db="UniProtKB">
        <authorList>
            <consortium name="Ensembl"/>
        </authorList>
    </citation>
    <scope>IDENTIFICATION</scope>
</reference>
<dbReference type="Proteomes" id="UP000261420">
    <property type="component" value="Unplaced"/>
</dbReference>
<feature type="compositionally biased region" description="Polar residues" evidence="1">
    <location>
        <begin position="340"/>
        <end position="357"/>
    </location>
</feature>
<sequence length="477" mass="51490">MAVAYSAVTQPGLLSQQYPPPLLPKPGKDNVRLQKLLKRTAKKKASAQTLQSAVHFRSSLSPVNEASPDLEHSDHSTPPRTPETPYSLYSFKQPQRFTVRPLYQHVASPYPQRAAYGRGASYSPQTVAVPSYSYSQHVTTVSSYSAPAYHSGVSPAVGPVAQPAVPKISLPASSVPEMTVLAAEPKSPGPAPYPGAGGQAIIRPLIVLTPLVKSRSPRPTFKATEPSRSPRPMFDVPQIRMYTASTTQTAQTSLLGADPQRKTVTPTREIKTVTPTSETRAKTPTYEFQISRTSAGRPKTPAYHVTRATTPVFEISRPNPLLFAVSPITVEPERSRTPKMASTASSLSASQRVTTTEPKPAETLLNGDIHSDVTPAAKPIEQSLTKSKSEPALTKIPAAPTASQRPKTPTSEPTKPAVTSYGSQRPKTPTFEASRLMTTSPGYKRPKTPTDKYLTLKISLFSLKHPVLFKMVLLASG</sequence>
<feature type="region of interest" description="Disordered" evidence="1">
    <location>
        <begin position="331"/>
        <end position="432"/>
    </location>
</feature>
<feature type="compositionally biased region" description="Polar residues" evidence="1">
    <location>
        <begin position="46"/>
        <end position="64"/>
    </location>
</feature>
<accession>A0A3B4UZQ0</accession>
<feature type="compositionally biased region" description="Basic residues" evidence="1">
    <location>
        <begin position="35"/>
        <end position="45"/>
    </location>
</feature>
<dbReference type="PANTHER" id="PTHR38004:SF1">
    <property type="entry name" value="PROLINE-RICH PROTEIN 33"/>
    <property type="match status" value="1"/>
</dbReference>
<dbReference type="PANTHER" id="PTHR38004">
    <property type="entry name" value="PROLINE-RICH PROTEIN 33"/>
    <property type="match status" value="1"/>
</dbReference>
<dbReference type="AlphaFoldDB" id="A0A3B4UZQ0"/>
<evidence type="ECO:0000256" key="1">
    <source>
        <dbReference type="SAM" id="MobiDB-lite"/>
    </source>
</evidence>
<feature type="compositionally biased region" description="Polar residues" evidence="1">
    <location>
        <begin position="401"/>
        <end position="413"/>
    </location>
</feature>
<evidence type="ECO:0000313" key="3">
    <source>
        <dbReference type="Proteomes" id="UP000261420"/>
    </source>
</evidence>
<keyword evidence="3" id="KW-1185">Reference proteome</keyword>
<proteinExistence type="predicted"/>